<evidence type="ECO:0000313" key="2">
    <source>
        <dbReference type="EMBL" id="VFU41048.1"/>
    </source>
</evidence>
<protein>
    <submittedName>
        <fullName evidence="2">Uncharacterized protein</fullName>
    </submittedName>
</protein>
<feature type="region of interest" description="Disordered" evidence="1">
    <location>
        <begin position="41"/>
        <end position="60"/>
    </location>
</feature>
<dbReference type="EMBL" id="CAADRP010001555">
    <property type="protein sequence ID" value="VFU41048.1"/>
    <property type="molecule type" value="Genomic_DNA"/>
</dbReference>
<sequence length="108" mass="11929">MPTLSFGGGGGDRATKRVSWNRSLSTRGRISIAVAACVDNQPQQKQARRKGKPPVPKCSLPILRKKSSTLKRSMASSCWKRAHLPKALVHGPLAMKLMQLLYHICHQD</sequence>
<organism evidence="2">
    <name type="scientific">Salix viminalis</name>
    <name type="common">Common osier</name>
    <name type="synonym">Basket willow</name>
    <dbReference type="NCBI Taxonomy" id="40686"/>
    <lineage>
        <taxon>Eukaryota</taxon>
        <taxon>Viridiplantae</taxon>
        <taxon>Streptophyta</taxon>
        <taxon>Embryophyta</taxon>
        <taxon>Tracheophyta</taxon>
        <taxon>Spermatophyta</taxon>
        <taxon>Magnoliopsida</taxon>
        <taxon>eudicotyledons</taxon>
        <taxon>Gunneridae</taxon>
        <taxon>Pentapetalae</taxon>
        <taxon>rosids</taxon>
        <taxon>fabids</taxon>
        <taxon>Malpighiales</taxon>
        <taxon>Salicaceae</taxon>
        <taxon>Saliceae</taxon>
        <taxon>Salix</taxon>
    </lineage>
</organism>
<name>A0A6N2LLU7_SALVM</name>
<evidence type="ECO:0000256" key="1">
    <source>
        <dbReference type="SAM" id="MobiDB-lite"/>
    </source>
</evidence>
<accession>A0A6N2LLU7</accession>
<gene>
    <name evidence="2" type="ORF">SVIM_LOCUS239351</name>
</gene>
<proteinExistence type="predicted"/>
<dbReference type="AlphaFoldDB" id="A0A6N2LLU7"/>
<reference evidence="2" key="1">
    <citation type="submission" date="2019-03" db="EMBL/GenBank/DDBJ databases">
        <authorList>
            <person name="Mank J."/>
            <person name="Almeida P."/>
        </authorList>
    </citation>
    <scope>NUCLEOTIDE SEQUENCE</scope>
    <source>
        <strain evidence="2">78183</strain>
    </source>
</reference>